<keyword evidence="3" id="KW-0408">Iron</keyword>
<reference evidence="5" key="1">
    <citation type="submission" date="2016-10" db="EMBL/GenBank/DDBJ databases">
        <authorList>
            <person name="Varghese N."/>
            <person name="Submissions S."/>
        </authorList>
    </citation>
    <scope>NUCLEOTIDE SEQUENCE [LARGE SCALE GENOMIC DNA]</scope>
    <source>
        <strain evidence="5">NLAE-zl-G277</strain>
    </source>
</reference>
<dbReference type="AlphaFoldDB" id="A0A1I0HEY1"/>
<evidence type="ECO:0000256" key="2">
    <source>
        <dbReference type="ARBA" id="ARBA00005806"/>
    </source>
</evidence>
<keyword evidence="3" id="KW-0479">Metal-binding</keyword>
<comment type="cofactor">
    <cofactor evidence="1">
        <name>[4Fe-4S] cluster</name>
        <dbReference type="ChEBI" id="CHEBI:49883"/>
    </cofactor>
</comment>
<evidence type="ECO:0000313" key="5">
    <source>
        <dbReference type="Proteomes" id="UP000198508"/>
    </source>
</evidence>
<protein>
    <submittedName>
        <fullName evidence="4">Benzoyl-CoA reductase/2-hydroxyglutaryl-CoA dehydratase subunit, BcrC/BadD/HgdB</fullName>
    </submittedName>
</protein>
<dbReference type="Gene3D" id="1.20.1270.370">
    <property type="match status" value="1"/>
</dbReference>
<name>A0A1I0HEY1_9FIRM</name>
<evidence type="ECO:0000256" key="1">
    <source>
        <dbReference type="ARBA" id="ARBA00001966"/>
    </source>
</evidence>
<dbReference type="NCBIfam" id="NF040772">
    <property type="entry name" value="double_cubane"/>
    <property type="match status" value="1"/>
</dbReference>
<proteinExistence type="inferred from homology"/>
<accession>A0A1I0HEY1</accession>
<dbReference type="RefSeq" id="WP_092365245.1">
    <property type="nucleotide sequence ID" value="NZ_FOIM01000015.1"/>
</dbReference>
<gene>
    <name evidence="4" type="ORF">SAMN05216313_11583</name>
</gene>
<organism evidence="4 5">
    <name type="scientific">Enterocloster lavalensis</name>
    <dbReference type="NCBI Taxonomy" id="460384"/>
    <lineage>
        <taxon>Bacteria</taxon>
        <taxon>Bacillati</taxon>
        <taxon>Bacillota</taxon>
        <taxon>Clostridia</taxon>
        <taxon>Lachnospirales</taxon>
        <taxon>Lachnospiraceae</taxon>
        <taxon>Enterocloster</taxon>
    </lineage>
</organism>
<dbReference type="Gene3D" id="3.40.50.11900">
    <property type="match status" value="1"/>
</dbReference>
<dbReference type="GO" id="GO:0051536">
    <property type="term" value="F:iron-sulfur cluster binding"/>
    <property type="evidence" value="ECO:0007669"/>
    <property type="project" value="UniProtKB-KW"/>
</dbReference>
<dbReference type="Gene3D" id="3.40.50.11890">
    <property type="match status" value="1"/>
</dbReference>
<sequence length="384" mass="42822">MGCNELPKTFDEFVETRKQGFMKAKEFKDRGGKLAGCLCSYTPQELLDAAGVATVGLCGTSNETIPDAERILPKNLCPLIKSTYGFACSDKCPYTYFSDIIIGETTCDGKKKMYELLNEIKETYVLHLPQSQEREYAKDIWYEEIKLFKEKLEQKFGVEITEENLRRAAHTRNQLRRAHLEMYRLQENTPPAMKGTEMMIALQQGTFTFDVNEQLENVRARVAAAKEAYAAGTHPVPASARRILLTGCPTGGVIQKVGAVVENSGGVIVCLDDCSGERTNMILVDEEAGDILRAISDRYLAINCSVMTANAGRLDNTREMICKYKVDGVIEVVLQACHTFNVEAFQMGRMVEALGVPYMKLETDYSTADCGQIETRVAAFIEML</sequence>
<dbReference type="InterPro" id="IPR047678">
    <property type="entry name" value="YjiM-like"/>
</dbReference>
<keyword evidence="5" id="KW-1185">Reference proteome</keyword>
<evidence type="ECO:0000256" key="3">
    <source>
        <dbReference type="ARBA" id="ARBA00023014"/>
    </source>
</evidence>
<dbReference type="GO" id="GO:0016836">
    <property type="term" value="F:hydro-lyase activity"/>
    <property type="evidence" value="ECO:0007669"/>
    <property type="project" value="UniProtKB-ARBA"/>
</dbReference>
<dbReference type="Proteomes" id="UP000198508">
    <property type="component" value="Unassembled WGS sequence"/>
</dbReference>
<comment type="similarity">
    <text evidence="2">Belongs to the FldB/FldC dehydratase alpha/beta subunit family.</text>
</comment>
<dbReference type="Pfam" id="PF06050">
    <property type="entry name" value="HGD-D"/>
    <property type="match status" value="1"/>
</dbReference>
<dbReference type="InterPro" id="IPR010327">
    <property type="entry name" value="FldB/FldC_alpha/beta"/>
</dbReference>
<evidence type="ECO:0000313" key="4">
    <source>
        <dbReference type="EMBL" id="SET81486.1"/>
    </source>
</evidence>
<dbReference type="PANTHER" id="PTHR30548">
    <property type="entry name" value="2-HYDROXYGLUTARYL-COA DEHYDRATASE, D-COMPONENT-RELATED"/>
    <property type="match status" value="1"/>
</dbReference>
<dbReference type="EMBL" id="FOIM01000015">
    <property type="protein sequence ID" value="SET81486.1"/>
    <property type="molecule type" value="Genomic_DNA"/>
</dbReference>
<dbReference type="STRING" id="460384.SAMN05216313_11583"/>
<dbReference type="PANTHER" id="PTHR30548:SF6">
    <property type="entry name" value="DEHYDRATASE SUBUNIT YJIM-RELATED"/>
    <property type="match status" value="1"/>
</dbReference>
<keyword evidence="3" id="KW-0411">Iron-sulfur</keyword>